<proteinExistence type="predicted"/>
<dbReference type="InterPro" id="IPR027994">
    <property type="entry name" value="WxL_dom"/>
</dbReference>
<dbReference type="EMBL" id="PVOB01000163">
    <property type="protein sequence ID" value="PRO94515.1"/>
    <property type="molecule type" value="Genomic_DNA"/>
</dbReference>
<feature type="chain" id="PRO_5014151556" evidence="1">
    <location>
        <begin position="25"/>
        <end position="202"/>
    </location>
</feature>
<dbReference type="AlphaFoldDB" id="A0A2I0Z4W3"/>
<sequence length="202" mass="20410">MKKTLLGLLFSAGLVASMGLTASAADEPQISNGTVGFEGGDVTIDNGDTDLKGASLDFGTNKITNSSVDDNYNNTNKAAMISVIDLRGTAAGWKLNVKQNDVFKNAAAAANKELTGAVLTLNGVLDPAASTTGADATVNTGVALDSIGADKPVMSAETGKGNGKNAANIAASTLMVPHTTARAQGSYTTTLTWSLNATVANK</sequence>
<dbReference type="OrthoDB" id="2339326at2"/>
<feature type="domain" description="WxL" evidence="2">
    <location>
        <begin position="54"/>
        <end position="198"/>
    </location>
</feature>
<reference evidence="6 8" key="2">
    <citation type="submission" date="2018-10" db="EMBL/GenBank/DDBJ databases">
        <title>Genome sequences of five Lactobacillus pentosus strains isolated from brines of traditionally fermented spanish-style green table olives and differences between them.</title>
        <authorList>
            <person name="Jimenez Diaz R."/>
        </authorList>
    </citation>
    <scope>NUCLEOTIDE SEQUENCE [LARGE SCALE GENOMIC DNA]</scope>
    <source>
        <strain evidence="6 8">IG10</strain>
    </source>
</reference>
<evidence type="ECO:0000313" key="9">
    <source>
        <dbReference type="Proteomes" id="UP001151834"/>
    </source>
</evidence>
<evidence type="ECO:0000313" key="8">
    <source>
        <dbReference type="Proteomes" id="UP000276249"/>
    </source>
</evidence>
<dbReference type="Pfam" id="PF13731">
    <property type="entry name" value="WxL"/>
    <property type="match status" value="1"/>
</dbReference>
<name>A0A2I0Z4W3_LACPE</name>
<evidence type="ECO:0000313" key="4">
    <source>
        <dbReference type="EMBL" id="MDT6989380.1"/>
    </source>
</evidence>
<evidence type="ECO:0000313" key="5">
    <source>
        <dbReference type="EMBL" id="PRO94515.1"/>
    </source>
</evidence>
<dbReference type="Proteomes" id="UP001151834">
    <property type="component" value="Unassembled WGS sequence"/>
</dbReference>
<dbReference type="Proteomes" id="UP000276249">
    <property type="component" value="Unassembled WGS sequence"/>
</dbReference>
<dbReference type="Proteomes" id="UP001267003">
    <property type="component" value="Unassembled WGS sequence"/>
</dbReference>
<comment type="caution">
    <text evidence="3">The sequence shown here is derived from an EMBL/GenBank/DDBJ whole genome shotgun (WGS) entry which is preliminary data.</text>
</comment>
<dbReference type="Proteomes" id="UP000238378">
    <property type="component" value="Unassembled WGS sequence"/>
</dbReference>
<dbReference type="GeneID" id="49395117"/>
<evidence type="ECO:0000313" key="6">
    <source>
        <dbReference type="EMBL" id="RMW46489.1"/>
    </source>
</evidence>
<keyword evidence="1" id="KW-0732">Signal</keyword>
<accession>A0A2I0Z4W3</accession>
<reference evidence="5 7" key="1">
    <citation type="submission" date="2018-03" db="EMBL/GenBank/DDBJ databases">
        <title>Draft Genome Sequences of six Lactobacillus pentosus Strains Isolated from Brines of Traditionally Fermented Spanish-Style Green Table Olives.</title>
        <authorList>
            <person name="Calero-Delgado B."/>
            <person name="Martin-Platero A.M."/>
            <person name="Perez-Pulido A.J."/>
            <person name="Benitez-Cabello A."/>
            <person name="Casimiro-Soriguer C.S."/>
            <person name="Martinez-Bueno M."/>
            <person name="Arroyo-Lopez F.N."/>
            <person name="Rodriguez-Gomez F."/>
            <person name="Bautista-Gallego J."/>
            <person name="Garrido-Fernandez A."/>
            <person name="Jimenez-Diaz R."/>
        </authorList>
    </citation>
    <scope>NUCLEOTIDE SEQUENCE [LARGE SCALE GENOMIC DNA]</scope>
    <source>
        <strain evidence="5 7">IG2</strain>
    </source>
</reference>
<dbReference type="EMBL" id="JAPEQV010000014">
    <property type="protein sequence ID" value="MDF2313494.1"/>
    <property type="molecule type" value="Genomic_DNA"/>
</dbReference>
<evidence type="ECO:0000256" key="1">
    <source>
        <dbReference type="SAM" id="SignalP"/>
    </source>
</evidence>
<reference evidence="3" key="3">
    <citation type="submission" date="2022-11" db="EMBL/GenBank/DDBJ databases">
        <authorList>
            <person name="Wang Z."/>
        </authorList>
    </citation>
    <scope>NUCLEOTIDE SEQUENCE</scope>
    <source>
        <strain evidence="3">P2000</strain>
    </source>
</reference>
<dbReference type="RefSeq" id="WP_050340098.1">
    <property type="nucleotide sequence ID" value="NZ_BJZC01000038.1"/>
</dbReference>
<dbReference type="EMBL" id="RDCJ01000096">
    <property type="protein sequence ID" value="RMW46489.1"/>
    <property type="molecule type" value="Genomic_DNA"/>
</dbReference>
<reference evidence="4" key="5">
    <citation type="submission" date="2023-08" db="EMBL/GenBank/DDBJ databases">
        <authorList>
            <person name="Page C.A."/>
            <person name="Perez-Diaz I.M."/>
        </authorList>
    </citation>
    <scope>NUCLEOTIDE SEQUENCE</scope>
    <source>
        <strain evidence="4">7.8.46</strain>
    </source>
</reference>
<dbReference type="KEGG" id="lpg:BB562_02575"/>
<reference evidence="3" key="4">
    <citation type="journal article" date="2023" name="Front Nutr">
        <title>Lactiplantibacillus pentosus P2020 protects the hyperuricemia and renal inflammation in mice.</title>
        <authorList>
            <person name="Wang Z."/>
            <person name="Song L."/>
            <person name="Li X."/>
            <person name="Xiao Y."/>
            <person name="Huang Y."/>
            <person name="Zhang Y."/>
            <person name="Li J."/>
            <person name="Li M."/>
            <person name="Ren Z."/>
        </authorList>
    </citation>
    <scope>NUCLEOTIDE SEQUENCE</scope>
    <source>
        <strain evidence="3">P2000</strain>
    </source>
</reference>
<organism evidence="3 9">
    <name type="scientific">Lactiplantibacillus pentosus</name>
    <name type="common">Lactobacillus pentosus</name>
    <dbReference type="NCBI Taxonomy" id="1589"/>
    <lineage>
        <taxon>Bacteria</taxon>
        <taxon>Bacillati</taxon>
        <taxon>Bacillota</taxon>
        <taxon>Bacilli</taxon>
        <taxon>Lactobacillales</taxon>
        <taxon>Lactobacillaceae</taxon>
        <taxon>Lactiplantibacillus</taxon>
    </lineage>
</organism>
<evidence type="ECO:0000259" key="2">
    <source>
        <dbReference type="Pfam" id="PF13731"/>
    </source>
</evidence>
<feature type="signal peptide" evidence="1">
    <location>
        <begin position="1"/>
        <end position="24"/>
    </location>
</feature>
<protein>
    <submittedName>
        <fullName evidence="3">WxL domain-containing protein</fullName>
    </submittedName>
</protein>
<evidence type="ECO:0000313" key="3">
    <source>
        <dbReference type="EMBL" id="MDF2313494.1"/>
    </source>
</evidence>
<gene>
    <name evidence="5" type="ORF">C6Y08_09545</name>
    <name evidence="6" type="ORF">D6U18_11095</name>
    <name evidence="3" type="ORF">OOJ94_11730</name>
    <name evidence="4" type="ORF">RI536_04595</name>
</gene>
<keyword evidence="7" id="KW-1185">Reference proteome</keyword>
<dbReference type="EMBL" id="JAVLAQ010000001">
    <property type="protein sequence ID" value="MDT6989380.1"/>
    <property type="molecule type" value="Genomic_DNA"/>
</dbReference>
<evidence type="ECO:0000313" key="7">
    <source>
        <dbReference type="Proteomes" id="UP000238378"/>
    </source>
</evidence>